<proteinExistence type="predicted"/>
<dbReference type="Proteomes" id="UP000077069">
    <property type="component" value="Unassembled WGS sequence"/>
</dbReference>
<dbReference type="RefSeq" id="XP_018041827.1">
    <property type="nucleotide sequence ID" value="XM_018179854.1"/>
</dbReference>
<feature type="compositionally biased region" description="Polar residues" evidence="1">
    <location>
        <begin position="471"/>
        <end position="482"/>
    </location>
</feature>
<organism evidence="2 3">
    <name type="scientific">Paraphaeosphaeria sporulosa</name>
    <dbReference type="NCBI Taxonomy" id="1460663"/>
    <lineage>
        <taxon>Eukaryota</taxon>
        <taxon>Fungi</taxon>
        <taxon>Dikarya</taxon>
        <taxon>Ascomycota</taxon>
        <taxon>Pezizomycotina</taxon>
        <taxon>Dothideomycetes</taxon>
        <taxon>Pleosporomycetidae</taxon>
        <taxon>Pleosporales</taxon>
        <taxon>Massarineae</taxon>
        <taxon>Didymosphaeriaceae</taxon>
        <taxon>Paraphaeosphaeria</taxon>
    </lineage>
</organism>
<gene>
    <name evidence="2" type="ORF">CC84DRAFT_1170362</name>
</gene>
<reference evidence="2 3" key="1">
    <citation type="submission" date="2016-05" db="EMBL/GenBank/DDBJ databases">
        <title>Comparative analysis of secretome profiles of manganese(II)-oxidizing ascomycete fungi.</title>
        <authorList>
            <consortium name="DOE Joint Genome Institute"/>
            <person name="Zeiner C.A."/>
            <person name="Purvine S.O."/>
            <person name="Zink E.M."/>
            <person name="Wu S."/>
            <person name="Pasa-Tolic L."/>
            <person name="Chaput D.L."/>
            <person name="Haridas S."/>
            <person name="Grigoriev I.V."/>
            <person name="Santelli C.M."/>
            <person name="Hansel C.M."/>
        </authorList>
    </citation>
    <scope>NUCLEOTIDE SEQUENCE [LARGE SCALE GENOMIC DNA]</scope>
    <source>
        <strain evidence="2 3">AP3s5-JAC2a</strain>
    </source>
</reference>
<name>A0A177CX31_9PLEO</name>
<protein>
    <submittedName>
        <fullName evidence="2">Uncharacterized protein</fullName>
    </submittedName>
</protein>
<dbReference type="STRING" id="1460663.A0A177CX31"/>
<evidence type="ECO:0000256" key="1">
    <source>
        <dbReference type="SAM" id="MobiDB-lite"/>
    </source>
</evidence>
<dbReference type="AlphaFoldDB" id="A0A177CX31"/>
<dbReference type="InterPro" id="IPR027796">
    <property type="entry name" value="OTT_1508_deam-like"/>
</dbReference>
<dbReference type="EMBL" id="KV441548">
    <property type="protein sequence ID" value="OAG11462.1"/>
    <property type="molecule type" value="Genomic_DNA"/>
</dbReference>
<keyword evidence="3" id="KW-1185">Reference proteome</keyword>
<dbReference type="PANTHER" id="PTHR42037">
    <property type="match status" value="1"/>
</dbReference>
<dbReference type="InParanoid" id="A0A177CX31"/>
<dbReference type="OrthoDB" id="3251507at2759"/>
<feature type="region of interest" description="Disordered" evidence="1">
    <location>
        <begin position="471"/>
        <end position="504"/>
    </location>
</feature>
<dbReference type="GeneID" id="28763340"/>
<sequence length="519" mass="59031">MASSNRPRLEPRGRQLSRFFEPLVLLHTLGSTRGEHTRDITYNGTEISCLSRKHLIRRFLCDLAYMCDYDKGGDTVTAIGLESRPHGNVFWVASNTNPSAKIIPFLNTLLVQLRNVSIEAPMIAPEEVQDLATMCITFATPRIKKYKSHLRPLLRRCLKQLDKKDKDSGEMHSLARWLRTWDDIIDPEGLCHFAYRERKSDYMQLLARLGTEPSYKSNKDAIHHAFSSVRHYIGRLGHHFRAANDLISCSFKLSDVLHDFEVRGVPILTGSIIPPADGKTTLESMIKRMLPAGSPSLESYERKLQEMDSKYDLSRRFLENYREPGLKPRVHAEIHVLEHFHVSGLRFIDGDSFIACSKPACFCCLLYLRAHPGQFVEPLSHHKIYLNWRPPDLHSQKELIGEFHQRDILNAMTKTIRREALRQIDDKIPPHPWHPDSLTGITESARGDATHRTNRPGEAFVLAQKHVANTSLPVSRSSTPVTGEQRVEEGCEQQPPHDSGSSVVDYFLDDSDLEGGIPI</sequence>
<evidence type="ECO:0000313" key="2">
    <source>
        <dbReference type="EMBL" id="OAG11462.1"/>
    </source>
</evidence>
<accession>A0A177CX31</accession>
<dbReference type="Pfam" id="PF14441">
    <property type="entry name" value="OTT_1508_deam"/>
    <property type="match status" value="1"/>
</dbReference>
<evidence type="ECO:0000313" key="3">
    <source>
        <dbReference type="Proteomes" id="UP000077069"/>
    </source>
</evidence>
<dbReference type="PANTHER" id="PTHR42037:SF1">
    <property type="match status" value="1"/>
</dbReference>